<organism evidence="2 3">
    <name type="scientific">Thermomonospora echinospora</name>
    <dbReference type="NCBI Taxonomy" id="1992"/>
    <lineage>
        <taxon>Bacteria</taxon>
        <taxon>Bacillati</taxon>
        <taxon>Actinomycetota</taxon>
        <taxon>Actinomycetes</taxon>
        <taxon>Streptosporangiales</taxon>
        <taxon>Thermomonosporaceae</taxon>
        <taxon>Thermomonospora</taxon>
    </lineage>
</organism>
<protein>
    <recommendedName>
        <fullName evidence="1">DUF4158 domain-containing protein</fullName>
    </recommendedName>
</protein>
<dbReference type="Proteomes" id="UP000236723">
    <property type="component" value="Unassembled WGS sequence"/>
</dbReference>
<reference evidence="3" key="1">
    <citation type="submission" date="2016-10" db="EMBL/GenBank/DDBJ databases">
        <authorList>
            <person name="Varghese N."/>
            <person name="Submissions S."/>
        </authorList>
    </citation>
    <scope>NUCLEOTIDE SEQUENCE [LARGE SCALE GENOMIC DNA]</scope>
    <source>
        <strain evidence="3">DSM 43163</strain>
    </source>
</reference>
<proteinExistence type="predicted"/>
<sequence>MPVEFLTDEQAEAYGAFTEVPTRPELERFFFLDDDDRDLIALRRTDAHRLGMAVQICTVRYIGRFLDEDPLAVPWEAVEYLAGQLGIADASCVKRYPERRRTPYEHAAEIQERFKYRDFTDRRWGREFRGFLYGRAWTHAEGPVALFNHAVTWLRKNRVLLPGVPVLARQVSEARTAAERRLYEAVTRAAHRADPALARRWLSCWWCRRAGGSRSWSGCARRR</sequence>
<dbReference type="Pfam" id="PF13700">
    <property type="entry name" value="DUF4158"/>
    <property type="match status" value="1"/>
</dbReference>
<evidence type="ECO:0000313" key="3">
    <source>
        <dbReference type="Proteomes" id="UP000236723"/>
    </source>
</evidence>
<feature type="domain" description="DUF4158" evidence="1">
    <location>
        <begin position="5"/>
        <end position="174"/>
    </location>
</feature>
<evidence type="ECO:0000313" key="2">
    <source>
        <dbReference type="EMBL" id="SEG81785.1"/>
    </source>
</evidence>
<keyword evidence="3" id="KW-1185">Reference proteome</keyword>
<name>A0A1H6DAN7_9ACTN</name>
<accession>A0A1H6DAN7</accession>
<dbReference type="InterPro" id="IPR025296">
    <property type="entry name" value="DUF4158"/>
</dbReference>
<dbReference type="AlphaFoldDB" id="A0A1H6DAN7"/>
<gene>
    <name evidence="2" type="ORF">SAMN04489712_114142</name>
</gene>
<evidence type="ECO:0000259" key="1">
    <source>
        <dbReference type="Pfam" id="PF13700"/>
    </source>
</evidence>
<dbReference type="EMBL" id="FNVO01000014">
    <property type="protein sequence ID" value="SEG81785.1"/>
    <property type="molecule type" value="Genomic_DNA"/>
</dbReference>